<dbReference type="AlphaFoldDB" id="A0A238KDV1"/>
<dbReference type="EMBL" id="FXYH01000006">
    <property type="protein sequence ID" value="SMX41001.1"/>
    <property type="molecule type" value="Genomic_DNA"/>
</dbReference>
<dbReference type="OrthoDB" id="9768262at2"/>
<dbReference type="SUPFAM" id="SSF101960">
    <property type="entry name" value="Stabilizer of iron transporter SufD"/>
    <property type="match status" value="1"/>
</dbReference>
<feature type="domain" description="SUF system FeS cluster assembly SufBD N-terminal" evidence="3">
    <location>
        <begin position="29"/>
        <end position="155"/>
    </location>
</feature>
<dbReference type="Proteomes" id="UP000220836">
    <property type="component" value="Unassembled WGS sequence"/>
</dbReference>
<dbReference type="PANTHER" id="PTHR43575">
    <property type="entry name" value="PROTEIN ABCI7, CHLOROPLASTIC"/>
    <property type="match status" value="1"/>
</dbReference>
<sequence length="426" mass="46414">MAAPQVKQGPTQARVDALELPTGGWSTPARQDALARVQAMGLPHARDEYWKYTKPASLVDAAVILAAVYSTDETPMFGDMDRLKVVFVDGVFDADASDDLALEGISIDRLADVKDIHWAKDLYGVLEARGQDPVERPLATLNTAFATDGVLIHVTGTPSKPVNLIYRHDSETSDAMLHHVIKVDSGAVLTLLENGPAAARFNKCLEADIADGGTLHHVRTQGRDHERRAATHIFARLGAQSTFKSFTLTVNGVMTRNECVIELTGDDAFAHVAGACMGDGDFHHDDTIFVTHDAVNCESRQVFKKVLRNGATGVFQGKILVKPDAQKTDGYQISQSLLLDEDSQFLAKPELEIYADDVACSHGSTSGAIDDDALFYLQSRGIPHSIAQDLLVLSFIAEAVDEIEAEALREEILSRSEAWLSRHRND</sequence>
<evidence type="ECO:0000313" key="5">
    <source>
        <dbReference type="Proteomes" id="UP000220836"/>
    </source>
</evidence>
<reference evidence="4 5" key="1">
    <citation type="submission" date="2017-05" db="EMBL/GenBank/DDBJ databases">
        <authorList>
            <person name="Song R."/>
            <person name="Chenine A.L."/>
            <person name="Ruprecht R.M."/>
        </authorList>
    </citation>
    <scope>NUCLEOTIDE SEQUENCE [LARGE SCALE GENOMIC DNA]</scope>
    <source>
        <strain evidence="4 5">CECT 8663</strain>
    </source>
</reference>
<dbReference type="Pfam" id="PF19295">
    <property type="entry name" value="SufBD_N"/>
    <property type="match status" value="1"/>
</dbReference>
<proteinExistence type="inferred from homology"/>
<name>A0A238KDV1_9RHOB</name>
<evidence type="ECO:0000259" key="2">
    <source>
        <dbReference type="Pfam" id="PF01458"/>
    </source>
</evidence>
<dbReference type="InterPro" id="IPR055346">
    <property type="entry name" value="Fe-S_cluster_assembly_SufBD"/>
</dbReference>
<dbReference type="Pfam" id="PF01458">
    <property type="entry name" value="SUFBD_core"/>
    <property type="match status" value="1"/>
</dbReference>
<feature type="domain" description="SUF system FeS cluster assembly SufBD core" evidence="2">
    <location>
        <begin position="170"/>
        <end position="395"/>
    </location>
</feature>
<dbReference type="InterPro" id="IPR000825">
    <property type="entry name" value="SUF_FeS_clus_asmbl_SufBD_core"/>
</dbReference>
<organism evidence="4 5">
    <name type="scientific">Pelagimonas varians</name>
    <dbReference type="NCBI Taxonomy" id="696760"/>
    <lineage>
        <taxon>Bacteria</taxon>
        <taxon>Pseudomonadati</taxon>
        <taxon>Pseudomonadota</taxon>
        <taxon>Alphaproteobacteria</taxon>
        <taxon>Rhodobacterales</taxon>
        <taxon>Roseobacteraceae</taxon>
        <taxon>Pelagimonas</taxon>
    </lineage>
</organism>
<dbReference type="GO" id="GO:0016226">
    <property type="term" value="P:iron-sulfur cluster assembly"/>
    <property type="evidence" value="ECO:0007669"/>
    <property type="project" value="InterPro"/>
</dbReference>
<comment type="similarity">
    <text evidence="1">Belongs to the iron-sulfur cluster assembly SufBD family.</text>
</comment>
<gene>
    <name evidence="4" type="primary">sufD</name>
    <name evidence="4" type="ORF">PEV8663_02183</name>
</gene>
<evidence type="ECO:0000259" key="3">
    <source>
        <dbReference type="Pfam" id="PF19295"/>
    </source>
</evidence>
<dbReference type="InterPro" id="IPR045595">
    <property type="entry name" value="SufBD_N"/>
</dbReference>
<protein>
    <submittedName>
        <fullName evidence="4">FeS cluster assembly protein SufD</fullName>
    </submittedName>
</protein>
<evidence type="ECO:0000256" key="1">
    <source>
        <dbReference type="ARBA" id="ARBA00043967"/>
    </source>
</evidence>
<evidence type="ECO:0000313" key="4">
    <source>
        <dbReference type="EMBL" id="SMX41001.1"/>
    </source>
</evidence>
<dbReference type="PANTHER" id="PTHR43575:SF1">
    <property type="entry name" value="PROTEIN ABCI7, CHLOROPLASTIC"/>
    <property type="match status" value="1"/>
</dbReference>
<dbReference type="InterPro" id="IPR037284">
    <property type="entry name" value="SUF_FeS_clus_asmbl_SufBD_sf"/>
</dbReference>
<keyword evidence="5" id="KW-1185">Reference proteome</keyword>
<accession>A0A238KDV1</accession>
<dbReference type="RefSeq" id="WP_097804670.1">
    <property type="nucleotide sequence ID" value="NZ_FXYH01000006.1"/>
</dbReference>